<dbReference type="InterPro" id="IPR012341">
    <property type="entry name" value="6hp_glycosidase-like_sf"/>
</dbReference>
<dbReference type="GO" id="GO:0004560">
    <property type="term" value="F:alpha-L-fucosidase activity"/>
    <property type="evidence" value="ECO:0007669"/>
    <property type="project" value="InterPro"/>
</dbReference>
<feature type="signal peptide" evidence="1">
    <location>
        <begin position="1"/>
        <end position="23"/>
    </location>
</feature>
<dbReference type="GO" id="GO:0005975">
    <property type="term" value="P:carbohydrate metabolic process"/>
    <property type="evidence" value="ECO:0007669"/>
    <property type="project" value="InterPro"/>
</dbReference>
<dbReference type="PANTHER" id="PTHR31084">
    <property type="entry name" value="ALPHA-L-FUCOSIDASE 2"/>
    <property type="match status" value="1"/>
</dbReference>
<keyword evidence="5" id="KW-0378">Hydrolase</keyword>
<dbReference type="InterPro" id="IPR016518">
    <property type="entry name" value="Alpha-L-fucosidase"/>
</dbReference>
<keyword evidence="1" id="KW-0732">Signal</keyword>
<dbReference type="AlphaFoldDB" id="A0A1H0D4M3"/>
<evidence type="ECO:0000259" key="2">
    <source>
        <dbReference type="Pfam" id="PF14498"/>
    </source>
</evidence>
<dbReference type="Pfam" id="PF21307">
    <property type="entry name" value="Glyco_hydro_95_C"/>
    <property type="match status" value="1"/>
</dbReference>
<evidence type="ECO:0000313" key="5">
    <source>
        <dbReference type="EMBL" id="SDN65144.1"/>
    </source>
</evidence>
<feature type="chain" id="PRO_5011569543" evidence="1">
    <location>
        <begin position="24"/>
        <end position="876"/>
    </location>
</feature>
<sequence length="876" mass="97113">MRKYVAFFAVICLWLKLPTTTGAQTLHYNQPATFFEEALVIGNGTMGGIVYGGTRTDRISLNDITLWTGEPCNMQVYSPDAHKSIPAIREALSKGDYREADRLQRDVQGHFSQNYQPLGQLTIEYLDTTEAVTGYRRWLDIGDATAHTTYQRGKYRYTTEYLASHPDSGLVIRITTNHPGGIHARLSLSCQLRHTTSANGQTLTTDGYAGYASLPSYYDAREKFAYDPQRGIHFRTKVQVSARNVRAEGETLLVDGAKEVTLYIVDATSFNGYDKDPVKQGKPYQQLADARLRHLSGIPYKTIRQRHIKDYQSLYNRVKLSLTADSSTYYAPPSQGGDGGESTDAQLRAYTDESLFNPDLEALYFQYGRYLLISCSRTPNVPANLQGLWNESILPPWSCNYTSNINVEENYWAAETAALPEMHQSLFTFMKELQGSGELTAKAYYGVNRGWCLAHNTDIWAMTCPVGLHTGDPMWANWNMGGAWLATHIWEHYTFTLDKAFLREYYPVLKGAAEFCLAWLQPLSDYTPQPSPLSHLTSSISPLTSDISHPTSSISPLITAPATSPENSFVTPDGYHGRTCFGGFADIAMIRECLTDARDAALVLSGSCSVPGGSCSVPVGSCSVPGDSVAGFPSVAGSPFITELNAAIARLHPYKIGKKGNLQEWFYDWEDEDPHHRHQSHLFGIYPGHHLDDGTNTKEALHRAASRTLELKGDKTTGWSTGWRVNLYARLHDARNAYHIYRKLLSYVSPDGYRGPDARRGGGTYPNLLDAHSPFQIDGNFGGCAGVIEMLIQSEYTVCEGSPLTTLELLPALPDNWKDGSVSGIRARGGITVDMTWQDKRVTHLTLTAQQPCTVTLLANGQQQTLKLKKGALACW</sequence>
<dbReference type="InterPro" id="IPR049053">
    <property type="entry name" value="AFCA-like_C"/>
</dbReference>
<feature type="domain" description="Glycosyl hydrolase family 95 N-terminal" evidence="2">
    <location>
        <begin position="26"/>
        <end position="272"/>
    </location>
</feature>
<dbReference type="InterPro" id="IPR054363">
    <property type="entry name" value="GH95_cat"/>
</dbReference>
<gene>
    <name evidence="5" type="ORF">SAMN04487900_101276</name>
</gene>
<accession>A0A1H0D4M3</accession>
<proteinExistence type="predicted"/>
<evidence type="ECO:0000259" key="3">
    <source>
        <dbReference type="Pfam" id="PF21307"/>
    </source>
</evidence>
<dbReference type="Gene3D" id="1.50.10.10">
    <property type="match status" value="1"/>
</dbReference>
<dbReference type="RefSeq" id="WP_091851257.1">
    <property type="nucleotide sequence ID" value="NZ_FNIW01000001.1"/>
</dbReference>
<feature type="domain" description="Glycosyl hydrolase family 95 catalytic" evidence="4">
    <location>
        <begin position="300"/>
        <end position="791"/>
    </location>
</feature>
<dbReference type="InterPro" id="IPR027414">
    <property type="entry name" value="GH95_N_dom"/>
</dbReference>
<dbReference type="PIRSF" id="PIRSF007663">
    <property type="entry name" value="UCP007663"/>
    <property type="match status" value="1"/>
</dbReference>
<dbReference type="InterPro" id="IPR013780">
    <property type="entry name" value="Glyco_hydro_b"/>
</dbReference>
<organism evidence="5 6">
    <name type="scientific">Prevotella communis</name>
    <dbReference type="NCBI Taxonomy" id="2913614"/>
    <lineage>
        <taxon>Bacteria</taxon>
        <taxon>Pseudomonadati</taxon>
        <taxon>Bacteroidota</taxon>
        <taxon>Bacteroidia</taxon>
        <taxon>Bacteroidales</taxon>
        <taxon>Prevotellaceae</taxon>
        <taxon>Prevotella</taxon>
    </lineage>
</organism>
<comment type="caution">
    <text evidence="5">The sequence shown here is derived from an EMBL/GenBank/DDBJ whole genome shotgun (WGS) entry which is preliminary data.</text>
</comment>
<feature type="domain" description="Alpha fucosidase A-like C-terminal" evidence="3">
    <location>
        <begin position="804"/>
        <end position="861"/>
    </location>
</feature>
<dbReference type="InterPro" id="IPR008928">
    <property type="entry name" value="6-hairpin_glycosidase_sf"/>
</dbReference>
<evidence type="ECO:0000259" key="4">
    <source>
        <dbReference type="Pfam" id="PF22124"/>
    </source>
</evidence>
<dbReference type="Pfam" id="PF14498">
    <property type="entry name" value="Glyco_hyd_65N_2"/>
    <property type="match status" value="1"/>
</dbReference>
<dbReference type="Gene3D" id="2.70.98.50">
    <property type="entry name" value="putative glycoside hydrolase family protein from bacillus halodurans"/>
    <property type="match status" value="1"/>
</dbReference>
<dbReference type="PANTHER" id="PTHR31084:SF0">
    <property type="entry name" value="ALPHA-L-FUCOSIDASE 2"/>
    <property type="match status" value="1"/>
</dbReference>
<dbReference type="OrthoDB" id="9802600at2"/>
<name>A0A1H0D4M3_9BACT</name>
<evidence type="ECO:0000256" key="1">
    <source>
        <dbReference type="SAM" id="SignalP"/>
    </source>
</evidence>
<reference evidence="6" key="1">
    <citation type="submission" date="2016-10" db="EMBL/GenBank/DDBJ databases">
        <authorList>
            <person name="de Groot N.N."/>
        </authorList>
    </citation>
    <scope>NUCLEOTIDE SEQUENCE [LARGE SCALE GENOMIC DNA]</scope>
    <source>
        <strain evidence="6">BP1-145</strain>
    </source>
</reference>
<dbReference type="Proteomes" id="UP000199134">
    <property type="component" value="Unassembled WGS sequence"/>
</dbReference>
<dbReference type="EMBL" id="FNIW01000001">
    <property type="protein sequence ID" value="SDN65144.1"/>
    <property type="molecule type" value="Genomic_DNA"/>
</dbReference>
<dbReference type="SUPFAM" id="SSF48208">
    <property type="entry name" value="Six-hairpin glycosidases"/>
    <property type="match status" value="1"/>
</dbReference>
<dbReference type="Pfam" id="PF22124">
    <property type="entry name" value="Glyco_hydro_95_cat"/>
    <property type="match status" value="1"/>
</dbReference>
<protein>
    <submittedName>
        <fullName evidence="5">Glycosyl hydrolase family 65, N-terminal domain</fullName>
    </submittedName>
</protein>
<evidence type="ECO:0000313" key="6">
    <source>
        <dbReference type="Proteomes" id="UP000199134"/>
    </source>
</evidence>
<dbReference type="Gene3D" id="2.60.40.1180">
    <property type="entry name" value="Golgi alpha-mannosidase II"/>
    <property type="match status" value="1"/>
</dbReference>